<proteinExistence type="predicted"/>
<protein>
    <submittedName>
        <fullName evidence="2">Uncharacterized protein</fullName>
    </submittedName>
</protein>
<organism evidence="2 3">
    <name type="scientific">Araneus ventricosus</name>
    <name type="common">Orbweaver spider</name>
    <name type="synonym">Epeira ventricosa</name>
    <dbReference type="NCBI Taxonomy" id="182803"/>
    <lineage>
        <taxon>Eukaryota</taxon>
        <taxon>Metazoa</taxon>
        <taxon>Ecdysozoa</taxon>
        <taxon>Arthropoda</taxon>
        <taxon>Chelicerata</taxon>
        <taxon>Arachnida</taxon>
        <taxon>Araneae</taxon>
        <taxon>Araneomorphae</taxon>
        <taxon>Entelegynae</taxon>
        <taxon>Araneoidea</taxon>
        <taxon>Araneidae</taxon>
        <taxon>Araneus</taxon>
    </lineage>
</organism>
<accession>A0A4Y2VPK3</accession>
<evidence type="ECO:0000313" key="3">
    <source>
        <dbReference type="Proteomes" id="UP000499080"/>
    </source>
</evidence>
<feature type="compositionally biased region" description="Basic and acidic residues" evidence="1">
    <location>
        <begin position="1"/>
        <end position="23"/>
    </location>
</feature>
<dbReference type="Proteomes" id="UP000499080">
    <property type="component" value="Unassembled WGS sequence"/>
</dbReference>
<dbReference type="AlphaFoldDB" id="A0A4Y2VPK3"/>
<feature type="region of interest" description="Disordered" evidence="1">
    <location>
        <begin position="1"/>
        <end position="32"/>
    </location>
</feature>
<evidence type="ECO:0000313" key="2">
    <source>
        <dbReference type="EMBL" id="GBO26552.1"/>
    </source>
</evidence>
<dbReference type="EMBL" id="BGPR01049566">
    <property type="protein sequence ID" value="GBO26552.1"/>
    <property type="molecule type" value="Genomic_DNA"/>
</dbReference>
<reference evidence="2 3" key="1">
    <citation type="journal article" date="2019" name="Sci. Rep.">
        <title>Orb-weaving spider Araneus ventricosus genome elucidates the spidroin gene catalogue.</title>
        <authorList>
            <person name="Kono N."/>
            <person name="Nakamura H."/>
            <person name="Ohtoshi R."/>
            <person name="Moran D.A.P."/>
            <person name="Shinohara A."/>
            <person name="Yoshida Y."/>
            <person name="Fujiwara M."/>
            <person name="Mori M."/>
            <person name="Tomita M."/>
            <person name="Arakawa K."/>
        </authorList>
    </citation>
    <scope>NUCLEOTIDE SEQUENCE [LARGE SCALE GENOMIC DNA]</scope>
</reference>
<gene>
    <name evidence="2" type="ORF">AVEN_93046_1</name>
</gene>
<evidence type="ECO:0000256" key="1">
    <source>
        <dbReference type="SAM" id="MobiDB-lite"/>
    </source>
</evidence>
<comment type="caution">
    <text evidence="2">The sequence shown here is derived from an EMBL/GenBank/DDBJ whole genome shotgun (WGS) entry which is preliminary data.</text>
</comment>
<name>A0A4Y2VPK3_ARAVE</name>
<sequence length="133" mass="15483">METIDSEEKPVENKENIDIEKNPARNMESIDTEENPVSFMENIDIGMNPVFNMENIDLEENSVSNMESIDIEDNRDSEGISEMISFLSHQKENECPFFLVWNLVSNRQWSRSSSRDISTVSTRYEIRKILSDI</sequence>
<keyword evidence="3" id="KW-1185">Reference proteome</keyword>